<gene>
    <name evidence="2" type="ORF">PAXRUDRAFT_20976</name>
</gene>
<name>A0A0D0CRA0_9AGAM</name>
<sequence>MPTQPERQQLAETLIEAYLASVVAESHELIDPPTSSSSDSDYHSNKGYRRKYNI</sequence>
<dbReference type="HOGENOM" id="CLU_3051018_0_0_1"/>
<evidence type="ECO:0000313" key="2">
    <source>
        <dbReference type="EMBL" id="KIK73331.1"/>
    </source>
</evidence>
<dbReference type="OrthoDB" id="2666718at2759"/>
<proteinExistence type="predicted"/>
<feature type="region of interest" description="Disordered" evidence="1">
    <location>
        <begin position="29"/>
        <end position="54"/>
    </location>
</feature>
<dbReference type="AlphaFoldDB" id="A0A0D0CRA0"/>
<protein>
    <submittedName>
        <fullName evidence="2">Uncharacterized protein</fullName>
    </submittedName>
</protein>
<dbReference type="InParanoid" id="A0A0D0CRA0"/>
<dbReference type="EMBL" id="KN829866">
    <property type="protein sequence ID" value="KIK73331.1"/>
    <property type="molecule type" value="Genomic_DNA"/>
</dbReference>
<reference evidence="3" key="2">
    <citation type="submission" date="2015-01" db="EMBL/GenBank/DDBJ databases">
        <title>Evolutionary Origins and Diversification of the Mycorrhizal Mutualists.</title>
        <authorList>
            <consortium name="DOE Joint Genome Institute"/>
            <consortium name="Mycorrhizal Genomics Consortium"/>
            <person name="Kohler A."/>
            <person name="Kuo A."/>
            <person name="Nagy L.G."/>
            <person name="Floudas D."/>
            <person name="Copeland A."/>
            <person name="Barry K.W."/>
            <person name="Cichocki N."/>
            <person name="Veneault-Fourrey C."/>
            <person name="LaButti K."/>
            <person name="Lindquist E.A."/>
            <person name="Lipzen A."/>
            <person name="Lundell T."/>
            <person name="Morin E."/>
            <person name="Murat C."/>
            <person name="Riley R."/>
            <person name="Ohm R."/>
            <person name="Sun H."/>
            <person name="Tunlid A."/>
            <person name="Henrissat B."/>
            <person name="Grigoriev I.V."/>
            <person name="Hibbett D.S."/>
            <person name="Martin F."/>
        </authorList>
    </citation>
    <scope>NUCLEOTIDE SEQUENCE [LARGE SCALE GENOMIC DNA]</scope>
    <source>
        <strain evidence="3">Ve08.2h10</strain>
    </source>
</reference>
<reference evidence="2 3" key="1">
    <citation type="submission" date="2014-04" db="EMBL/GenBank/DDBJ databases">
        <authorList>
            <consortium name="DOE Joint Genome Institute"/>
            <person name="Kuo A."/>
            <person name="Kohler A."/>
            <person name="Jargeat P."/>
            <person name="Nagy L.G."/>
            <person name="Floudas D."/>
            <person name="Copeland A."/>
            <person name="Barry K.W."/>
            <person name="Cichocki N."/>
            <person name="Veneault-Fourrey C."/>
            <person name="LaButti K."/>
            <person name="Lindquist E.A."/>
            <person name="Lipzen A."/>
            <person name="Lundell T."/>
            <person name="Morin E."/>
            <person name="Murat C."/>
            <person name="Sun H."/>
            <person name="Tunlid A."/>
            <person name="Henrissat B."/>
            <person name="Grigoriev I.V."/>
            <person name="Hibbett D.S."/>
            <person name="Martin F."/>
            <person name="Nordberg H.P."/>
            <person name="Cantor M.N."/>
            <person name="Hua S.X."/>
        </authorList>
    </citation>
    <scope>NUCLEOTIDE SEQUENCE [LARGE SCALE GENOMIC DNA]</scope>
    <source>
        <strain evidence="2 3">Ve08.2h10</strain>
    </source>
</reference>
<evidence type="ECO:0000313" key="3">
    <source>
        <dbReference type="Proteomes" id="UP000054538"/>
    </source>
</evidence>
<keyword evidence="3" id="KW-1185">Reference proteome</keyword>
<accession>A0A0D0CRA0</accession>
<organism evidence="2 3">
    <name type="scientific">Paxillus rubicundulus Ve08.2h10</name>
    <dbReference type="NCBI Taxonomy" id="930991"/>
    <lineage>
        <taxon>Eukaryota</taxon>
        <taxon>Fungi</taxon>
        <taxon>Dikarya</taxon>
        <taxon>Basidiomycota</taxon>
        <taxon>Agaricomycotina</taxon>
        <taxon>Agaricomycetes</taxon>
        <taxon>Agaricomycetidae</taxon>
        <taxon>Boletales</taxon>
        <taxon>Paxilineae</taxon>
        <taxon>Paxillaceae</taxon>
        <taxon>Paxillus</taxon>
    </lineage>
</organism>
<evidence type="ECO:0000256" key="1">
    <source>
        <dbReference type="SAM" id="MobiDB-lite"/>
    </source>
</evidence>
<dbReference type="Proteomes" id="UP000054538">
    <property type="component" value="Unassembled WGS sequence"/>
</dbReference>